<accession>A0AA39UG25</accession>
<evidence type="ECO:0000313" key="2">
    <source>
        <dbReference type="EMBL" id="KAK0477375.1"/>
    </source>
</evidence>
<dbReference type="Proteomes" id="UP001175227">
    <property type="component" value="Unassembled WGS sequence"/>
</dbReference>
<evidence type="ECO:0000256" key="1">
    <source>
        <dbReference type="SAM" id="MobiDB-lite"/>
    </source>
</evidence>
<protein>
    <submittedName>
        <fullName evidence="2">Uncharacterized protein</fullName>
    </submittedName>
</protein>
<gene>
    <name evidence="2" type="ORF">IW261DRAFT_1566280</name>
</gene>
<dbReference type="AlphaFoldDB" id="A0AA39UG25"/>
<keyword evidence="3" id="KW-1185">Reference proteome</keyword>
<feature type="region of interest" description="Disordered" evidence="1">
    <location>
        <begin position="209"/>
        <end position="243"/>
    </location>
</feature>
<reference evidence="2" key="1">
    <citation type="submission" date="2023-06" db="EMBL/GenBank/DDBJ databases">
        <authorList>
            <consortium name="Lawrence Berkeley National Laboratory"/>
            <person name="Ahrendt S."/>
            <person name="Sahu N."/>
            <person name="Indic B."/>
            <person name="Wong-Bajracharya J."/>
            <person name="Merenyi Z."/>
            <person name="Ke H.-M."/>
            <person name="Monk M."/>
            <person name="Kocsube S."/>
            <person name="Drula E."/>
            <person name="Lipzen A."/>
            <person name="Balint B."/>
            <person name="Henrissat B."/>
            <person name="Andreopoulos B."/>
            <person name="Martin F.M."/>
            <person name="Harder C.B."/>
            <person name="Rigling D."/>
            <person name="Ford K.L."/>
            <person name="Foster G.D."/>
            <person name="Pangilinan J."/>
            <person name="Papanicolaou A."/>
            <person name="Barry K."/>
            <person name="LaButti K."/>
            <person name="Viragh M."/>
            <person name="Koriabine M."/>
            <person name="Yan M."/>
            <person name="Riley R."/>
            <person name="Champramary S."/>
            <person name="Plett K.L."/>
            <person name="Tsai I.J."/>
            <person name="Slot J."/>
            <person name="Sipos G."/>
            <person name="Plett J."/>
            <person name="Nagy L.G."/>
            <person name="Grigoriev I.V."/>
        </authorList>
    </citation>
    <scope>NUCLEOTIDE SEQUENCE</scope>
    <source>
        <strain evidence="2">ICMP 16352</strain>
    </source>
</reference>
<name>A0AA39UG25_9AGAR</name>
<evidence type="ECO:0000313" key="3">
    <source>
        <dbReference type="Proteomes" id="UP001175227"/>
    </source>
</evidence>
<dbReference type="EMBL" id="JAUEPR010000017">
    <property type="protein sequence ID" value="KAK0477375.1"/>
    <property type="molecule type" value="Genomic_DNA"/>
</dbReference>
<sequence>MSGVRAIWLLYGVTAHAEKTSSIVDLGAQCWVLFGREAPGMARVILNPFILTHGDNLLQPIFWVISTSLVPSLTPIPKLLLTQYAAEAAASSAPLSFGSSPLVPGHASNFPSPCPPSPMPFALPSPVLSPPLVTPSPRALKLVPPSSSSPFAFIMLPSFPHLLVSPITSNNYMVRPSPAMLALASLRCVPPKNFKLAPPLAKLAAPTGRILRSSRSTPAPPPVAGPSKPRKRPLVPSSVDEDSANKRARLTLLPHLTAAQKGKGHAPSLARITTKQGRSLAVTKDVRKVMVKGGLGEKTPEDAVEVEDPALMLLGLLVPDKDYGDFIGWWSRAMLAALPERNAGLFTPAQENVLGVPFISTPACFMESAWSTRLAKSLFLTLHLFKIFVLVLLKPSRSPFALPITRARVKEWKDLVDVDAEVAFETEGEDEDEDEDESS</sequence>
<proteinExistence type="predicted"/>
<comment type="caution">
    <text evidence="2">The sequence shown here is derived from an EMBL/GenBank/DDBJ whole genome shotgun (WGS) entry which is preliminary data.</text>
</comment>
<organism evidence="2 3">
    <name type="scientific">Armillaria novae-zelandiae</name>
    <dbReference type="NCBI Taxonomy" id="153914"/>
    <lineage>
        <taxon>Eukaryota</taxon>
        <taxon>Fungi</taxon>
        <taxon>Dikarya</taxon>
        <taxon>Basidiomycota</taxon>
        <taxon>Agaricomycotina</taxon>
        <taxon>Agaricomycetes</taxon>
        <taxon>Agaricomycetidae</taxon>
        <taxon>Agaricales</taxon>
        <taxon>Marasmiineae</taxon>
        <taxon>Physalacriaceae</taxon>
        <taxon>Armillaria</taxon>
    </lineage>
</organism>